<evidence type="ECO:0000256" key="1">
    <source>
        <dbReference type="ARBA" id="ARBA00022884"/>
    </source>
</evidence>
<dbReference type="Gene3D" id="3.30.70.330">
    <property type="match status" value="1"/>
</dbReference>
<feature type="compositionally biased region" description="Basic and acidic residues" evidence="3">
    <location>
        <begin position="447"/>
        <end position="487"/>
    </location>
</feature>
<feature type="compositionally biased region" description="Basic and acidic residues" evidence="3">
    <location>
        <begin position="348"/>
        <end position="358"/>
    </location>
</feature>
<dbReference type="InterPro" id="IPR000504">
    <property type="entry name" value="RRM_dom"/>
</dbReference>
<protein>
    <recommendedName>
        <fullName evidence="4">RRM domain-containing protein</fullName>
    </recommendedName>
</protein>
<feature type="compositionally biased region" description="Basic residues" evidence="3">
    <location>
        <begin position="1"/>
        <end position="13"/>
    </location>
</feature>
<dbReference type="InterPro" id="IPR012677">
    <property type="entry name" value="Nucleotide-bd_a/b_plait_sf"/>
</dbReference>
<dbReference type="InterPro" id="IPR035979">
    <property type="entry name" value="RBD_domain_sf"/>
</dbReference>
<feature type="compositionally biased region" description="Polar residues" evidence="3">
    <location>
        <begin position="594"/>
        <end position="613"/>
    </location>
</feature>
<keyword evidence="1 2" id="KW-0694">RNA-binding</keyword>
<comment type="caution">
    <text evidence="5">The sequence shown here is derived from an EMBL/GenBank/DDBJ whole genome shotgun (WGS) entry which is preliminary data.</text>
</comment>
<dbReference type="AlphaFoldDB" id="A0AAN8JXN1"/>
<dbReference type="Pfam" id="PF00076">
    <property type="entry name" value="RRM_1"/>
    <property type="match status" value="1"/>
</dbReference>
<organism evidence="5 6">
    <name type="scientific">Patella caerulea</name>
    <name type="common">Rayed Mediterranean limpet</name>
    <dbReference type="NCBI Taxonomy" id="87958"/>
    <lineage>
        <taxon>Eukaryota</taxon>
        <taxon>Metazoa</taxon>
        <taxon>Spiralia</taxon>
        <taxon>Lophotrochozoa</taxon>
        <taxon>Mollusca</taxon>
        <taxon>Gastropoda</taxon>
        <taxon>Patellogastropoda</taxon>
        <taxon>Patelloidea</taxon>
        <taxon>Patellidae</taxon>
        <taxon>Patella</taxon>
    </lineage>
</organism>
<dbReference type="PANTHER" id="PTHR23236">
    <property type="entry name" value="EUKARYOTIC TRANSLATION INITIATION FACTOR 4B/4H"/>
    <property type="match status" value="1"/>
</dbReference>
<sequence>MASGGKKNKKKGKSMNLSEFLGSNEPVVSTKNIDWAAEMENADDDFGGVPYGQQLFDRSKLPKAPKAARGPDVDMSKVPTQPPFTAFIGNLPYESCEDKIEMFFTKLKFLNVRLPSDQGRLRGFGYVEFEDRESLLEALTMDDSMFAGRKIRIDLAGQNQNNQGGNSDRQSRDQGPDRTDSDWRRPGPDTADQDDRGGRYGDRDGGSRYGDRDGGSRFGDRDGGSRFGDRDGGRYGDRDGGRYGDRDGGRYGDRDGGRYGDRDGGGRYGGGGRSYDRGGSSYGDRDSGRYGDRDGGRYGGDRDGGRYGGDRDGGRYGGDRGGGRYGDRDRGYGGGSYGGSRGGGYEPANRESSQEAPKERKRLQLAPRSKPVENDSAPPTDNASATTTPSKTSSIFGNAKPVDTAAKEREIFERLHSVQKPPEEETPKEREKKPSIFGDAKPVNTAAREKEIEERLRKQRETERVLADNDRNYESPAEENYHPRDSLAESDNQPSGRMRRDSEENRRVRRDSEENRRERHLSNSSSGKGSRHSHNSGGARSRKDSDLSNHSQDHEDNHNPSSPKHEVTTPVKVIPAPPPKENAWQKRKPEIMSPPSQQPQVSRTSEGSANKTKSPGDKEMTSRQNSNDKSRSDRDRDGYRDRRDDRPKGPPIKYDGKNKENTKPKREKPIPKSFEEMPKYNKGEAKDWSDQNKFALISSSKSDEEDDDDERKDEEHEETTEVKIES</sequence>
<evidence type="ECO:0000313" key="6">
    <source>
        <dbReference type="Proteomes" id="UP001347796"/>
    </source>
</evidence>
<feature type="compositionally biased region" description="Basic and acidic residues" evidence="3">
    <location>
        <begin position="169"/>
        <end position="265"/>
    </location>
</feature>
<feature type="compositionally biased region" description="Basic and acidic residues" evidence="3">
    <location>
        <begin position="614"/>
        <end position="690"/>
    </location>
</feature>
<feature type="compositionally biased region" description="Acidic residues" evidence="3">
    <location>
        <begin position="703"/>
        <end position="718"/>
    </location>
</feature>
<keyword evidence="6" id="KW-1185">Reference proteome</keyword>
<proteinExistence type="predicted"/>
<dbReference type="PANTHER" id="PTHR23236:SF2">
    <property type="entry name" value="EUKARYOTIC TRANSLATION INITIATION FACTOR 4B"/>
    <property type="match status" value="1"/>
</dbReference>
<dbReference type="Proteomes" id="UP001347796">
    <property type="component" value="Unassembled WGS sequence"/>
</dbReference>
<feature type="compositionally biased region" description="Low complexity" evidence="3">
    <location>
        <begin position="157"/>
        <end position="166"/>
    </location>
</feature>
<feature type="compositionally biased region" description="Basic and acidic residues" evidence="3">
    <location>
        <begin position="541"/>
        <end position="567"/>
    </location>
</feature>
<dbReference type="GO" id="GO:0003723">
    <property type="term" value="F:RNA binding"/>
    <property type="evidence" value="ECO:0007669"/>
    <property type="project" value="UniProtKB-UniRule"/>
</dbReference>
<dbReference type="EMBL" id="JAZGQO010000007">
    <property type="protein sequence ID" value="KAK6182658.1"/>
    <property type="molecule type" value="Genomic_DNA"/>
</dbReference>
<feature type="compositionally biased region" description="Basic and acidic residues" evidence="3">
    <location>
        <begin position="405"/>
        <end position="434"/>
    </location>
</feature>
<evidence type="ECO:0000256" key="3">
    <source>
        <dbReference type="SAM" id="MobiDB-lite"/>
    </source>
</evidence>
<feature type="compositionally biased region" description="Basic and acidic residues" evidence="3">
    <location>
        <begin position="498"/>
        <end position="521"/>
    </location>
</feature>
<name>A0AAN8JXN1_PATCE</name>
<reference evidence="5 6" key="1">
    <citation type="submission" date="2024-01" db="EMBL/GenBank/DDBJ databases">
        <title>The genome of the rayed Mediterranean limpet Patella caerulea (Linnaeus, 1758).</title>
        <authorList>
            <person name="Anh-Thu Weber A."/>
            <person name="Halstead-Nussloch G."/>
        </authorList>
    </citation>
    <scope>NUCLEOTIDE SEQUENCE [LARGE SCALE GENOMIC DNA]</scope>
    <source>
        <strain evidence="5">AATW-2023a</strain>
        <tissue evidence="5">Whole specimen</tissue>
    </source>
</reference>
<accession>A0AAN8JXN1</accession>
<feature type="compositionally biased region" description="Basic and acidic residues" evidence="3">
    <location>
        <begin position="283"/>
        <end position="331"/>
    </location>
</feature>
<dbReference type="InterPro" id="IPR033107">
    <property type="entry name" value="EIF-4B_RRM"/>
</dbReference>
<dbReference type="PROSITE" id="PS50102">
    <property type="entry name" value="RRM"/>
    <property type="match status" value="1"/>
</dbReference>
<evidence type="ECO:0000313" key="5">
    <source>
        <dbReference type="EMBL" id="KAK6182658.1"/>
    </source>
</evidence>
<feature type="region of interest" description="Disordered" evidence="3">
    <location>
        <begin position="156"/>
        <end position="726"/>
    </location>
</feature>
<evidence type="ECO:0000256" key="2">
    <source>
        <dbReference type="PROSITE-ProRule" id="PRU00176"/>
    </source>
</evidence>
<feature type="region of interest" description="Disordered" evidence="3">
    <location>
        <begin position="1"/>
        <end position="21"/>
    </location>
</feature>
<dbReference type="SMART" id="SM00360">
    <property type="entry name" value="RRM"/>
    <property type="match status" value="1"/>
</dbReference>
<feature type="compositionally biased region" description="Gly residues" evidence="3">
    <location>
        <begin position="332"/>
        <end position="345"/>
    </location>
</feature>
<dbReference type="CDD" id="cd12402">
    <property type="entry name" value="RRM_eIF4B"/>
    <property type="match status" value="1"/>
</dbReference>
<gene>
    <name evidence="5" type="ORF">SNE40_010290</name>
</gene>
<feature type="domain" description="RRM" evidence="4">
    <location>
        <begin position="84"/>
        <end position="158"/>
    </location>
</feature>
<dbReference type="SUPFAM" id="SSF54928">
    <property type="entry name" value="RNA-binding domain, RBD"/>
    <property type="match status" value="1"/>
</dbReference>
<feature type="compositionally biased region" description="Low complexity" evidence="3">
    <location>
        <begin position="383"/>
        <end position="394"/>
    </location>
</feature>
<evidence type="ECO:0000259" key="4">
    <source>
        <dbReference type="PROSITE" id="PS50102"/>
    </source>
</evidence>